<dbReference type="GeneID" id="94826109"/>
<gene>
    <name evidence="1" type="ORF">TRFO_03604</name>
</gene>
<dbReference type="EMBL" id="MLAK01000560">
    <property type="protein sequence ID" value="OHT12590.1"/>
    <property type="molecule type" value="Genomic_DNA"/>
</dbReference>
<comment type="caution">
    <text evidence="1">The sequence shown here is derived from an EMBL/GenBank/DDBJ whole genome shotgun (WGS) entry which is preliminary data.</text>
</comment>
<keyword evidence="2" id="KW-1185">Reference proteome</keyword>
<organism evidence="1 2">
    <name type="scientific">Tritrichomonas foetus</name>
    <dbReference type="NCBI Taxonomy" id="1144522"/>
    <lineage>
        <taxon>Eukaryota</taxon>
        <taxon>Metamonada</taxon>
        <taxon>Parabasalia</taxon>
        <taxon>Tritrichomonadida</taxon>
        <taxon>Tritrichomonadidae</taxon>
        <taxon>Tritrichomonas</taxon>
    </lineage>
</organism>
<accession>A0A1J4KSE8</accession>
<proteinExistence type="predicted"/>
<reference evidence="1" key="1">
    <citation type="submission" date="2016-10" db="EMBL/GenBank/DDBJ databases">
        <authorList>
            <person name="Benchimol M."/>
            <person name="Almeida L.G."/>
            <person name="Vasconcelos A.T."/>
            <person name="Perreira-Neves A."/>
            <person name="Rosa I.A."/>
            <person name="Tasca T."/>
            <person name="Bogo M.R."/>
            <person name="de Souza W."/>
        </authorList>
    </citation>
    <scope>NUCLEOTIDE SEQUENCE [LARGE SCALE GENOMIC DNA]</scope>
    <source>
        <strain evidence="1">K</strain>
    </source>
</reference>
<name>A0A1J4KSE8_9EUKA</name>
<sequence length="82" mass="10251">MNIFDYESFLKQITYFSCLYYNHWWSQLRLTTFTIKFRLSQFILNETINEGILREIFWKLNKSIIRPELLLETWMSKYKILQ</sequence>
<dbReference type="Proteomes" id="UP000179807">
    <property type="component" value="Unassembled WGS sequence"/>
</dbReference>
<evidence type="ECO:0000313" key="2">
    <source>
        <dbReference type="Proteomes" id="UP000179807"/>
    </source>
</evidence>
<protein>
    <submittedName>
        <fullName evidence="1">Uncharacterized protein</fullName>
    </submittedName>
</protein>
<evidence type="ECO:0000313" key="1">
    <source>
        <dbReference type="EMBL" id="OHT12590.1"/>
    </source>
</evidence>
<dbReference type="VEuPathDB" id="TrichDB:TRFO_03604"/>
<dbReference type="RefSeq" id="XP_068365726.1">
    <property type="nucleotide sequence ID" value="XM_068491405.1"/>
</dbReference>
<dbReference type="AlphaFoldDB" id="A0A1J4KSE8"/>